<keyword evidence="3 5" id="KW-1133">Transmembrane helix</keyword>
<dbReference type="PANTHER" id="PTHR12714">
    <property type="entry name" value="PROTEIN-S ISOPRENYLCYSTEINE O-METHYLTRANSFERASE"/>
    <property type="match status" value="1"/>
</dbReference>
<protein>
    <submittedName>
        <fullName evidence="6">Isoprenylcysteine carboxylmethyltransferase family protein</fullName>
    </submittedName>
</protein>
<dbReference type="GO" id="GO:0032259">
    <property type="term" value="P:methylation"/>
    <property type="evidence" value="ECO:0007669"/>
    <property type="project" value="UniProtKB-KW"/>
</dbReference>
<sequence length="156" mass="18388">MSNQDHPGIYIPVPLFYIAFFFFSYLLQSAAPFDFEILHTQAARIVGWIFLVAGIAHIIPAWVQFIRSCNTVVTIRPARTLQTNGVYAFSRNPMYIGFYFLYLGFALLYGNLWTFIVMPVLALIINLYVIKREEAYLRRKFGHEYKNYKKNVRRWL</sequence>
<dbReference type="InterPro" id="IPR007318">
    <property type="entry name" value="Phopholipid_MeTrfase"/>
</dbReference>
<keyword evidence="2 5" id="KW-0812">Transmembrane</keyword>
<feature type="transmembrane region" description="Helical" evidence="5">
    <location>
        <begin position="7"/>
        <end position="25"/>
    </location>
</feature>
<keyword evidence="4 5" id="KW-0472">Membrane</keyword>
<keyword evidence="6" id="KW-0808">Transferase</keyword>
<evidence type="ECO:0000256" key="4">
    <source>
        <dbReference type="ARBA" id="ARBA00023136"/>
    </source>
</evidence>
<dbReference type="Pfam" id="PF04191">
    <property type="entry name" value="PEMT"/>
    <property type="match status" value="1"/>
</dbReference>
<evidence type="ECO:0000256" key="1">
    <source>
        <dbReference type="ARBA" id="ARBA00004127"/>
    </source>
</evidence>
<dbReference type="PANTHER" id="PTHR12714:SF24">
    <property type="entry name" value="SLR1182 PROTEIN"/>
    <property type="match status" value="1"/>
</dbReference>
<dbReference type="EMBL" id="CP032489">
    <property type="protein sequence ID" value="AYD48536.1"/>
    <property type="molecule type" value="Genomic_DNA"/>
</dbReference>
<comment type="subcellular location">
    <subcellularLocation>
        <location evidence="1">Endomembrane system</location>
        <topology evidence="1">Multi-pass membrane protein</topology>
    </subcellularLocation>
</comment>
<evidence type="ECO:0000313" key="7">
    <source>
        <dbReference type="Proteomes" id="UP000266118"/>
    </source>
</evidence>
<gene>
    <name evidence="6" type="ORF">D6B99_13535</name>
</gene>
<proteinExistence type="predicted"/>
<dbReference type="GO" id="GO:0012505">
    <property type="term" value="C:endomembrane system"/>
    <property type="evidence" value="ECO:0007669"/>
    <property type="project" value="UniProtKB-SubCell"/>
</dbReference>
<evidence type="ECO:0000256" key="2">
    <source>
        <dbReference type="ARBA" id="ARBA00022692"/>
    </source>
</evidence>
<dbReference type="KEGG" id="ark:D6B99_13535"/>
<dbReference type="Gene3D" id="1.20.120.1630">
    <property type="match status" value="1"/>
</dbReference>
<dbReference type="RefSeq" id="WP_119989384.1">
    <property type="nucleotide sequence ID" value="NZ_CP032489.1"/>
</dbReference>
<evidence type="ECO:0000313" key="6">
    <source>
        <dbReference type="EMBL" id="AYD48536.1"/>
    </source>
</evidence>
<dbReference type="GO" id="GO:0008168">
    <property type="term" value="F:methyltransferase activity"/>
    <property type="evidence" value="ECO:0007669"/>
    <property type="project" value="UniProtKB-KW"/>
</dbReference>
<dbReference type="Proteomes" id="UP000266118">
    <property type="component" value="Chromosome"/>
</dbReference>
<accession>A0A386HSQ6</accession>
<keyword evidence="6" id="KW-0489">Methyltransferase</keyword>
<dbReference type="OrthoDB" id="9809773at2"/>
<feature type="transmembrane region" description="Helical" evidence="5">
    <location>
        <begin position="86"/>
        <end position="106"/>
    </location>
</feature>
<feature type="transmembrane region" description="Helical" evidence="5">
    <location>
        <begin position="45"/>
        <end position="65"/>
    </location>
</feature>
<reference evidence="6 7" key="1">
    <citation type="submission" date="2018-09" db="EMBL/GenBank/DDBJ databases">
        <title>Arachidicoccus sp. nov., a bacterium isolated from soil.</title>
        <authorList>
            <person name="Weon H.-Y."/>
            <person name="Kwon S.-W."/>
            <person name="Lee S.A."/>
        </authorList>
    </citation>
    <scope>NUCLEOTIDE SEQUENCE [LARGE SCALE GENOMIC DNA]</scope>
    <source>
        <strain evidence="6 7">KIS59-12</strain>
    </source>
</reference>
<organism evidence="6 7">
    <name type="scientific">Arachidicoccus soli</name>
    <dbReference type="NCBI Taxonomy" id="2341117"/>
    <lineage>
        <taxon>Bacteria</taxon>
        <taxon>Pseudomonadati</taxon>
        <taxon>Bacteroidota</taxon>
        <taxon>Chitinophagia</taxon>
        <taxon>Chitinophagales</taxon>
        <taxon>Chitinophagaceae</taxon>
        <taxon>Arachidicoccus</taxon>
    </lineage>
</organism>
<keyword evidence="7" id="KW-1185">Reference proteome</keyword>
<evidence type="ECO:0000256" key="5">
    <source>
        <dbReference type="SAM" id="Phobius"/>
    </source>
</evidence>
<dbReference type="AlphaFoldDB" id="A0A386HSQ6"/>
<feature type="transmembrane region" description="Helical" evidence="5">
    <location>
        <begin position="112"/>
        <end position="130"/>
    </location>
</feature>
<evidence type="ECO:0000256" key="3">
    <source>
        <dbReference type="ARBA" id="ARBA00022989"/>
    </source>
</evidence>
<name>A0A386HSQ6_9BACT</name>